<evidence type="ECO:0000256" key="2">
    <source>
        <dbReference type="ARBA" id="ARBA00022840"/>
    </source>
</evidence>
<evidence type="ECO:0000313" key="4">
    <source>
        <dbReference type="Proteomes" id="UP001285263"/>
    </source>
</evidence>
<dbReference type="PANTHER" id="PTHR42749">
    <property type="entry name" value="CELL SHAPE-DETERMINING PROTEIN MREB"/>
    <property type="match status" value="1"/>
</dbReference>
<dbReference type="InterPro" id="IPR043129">
    <property type="entry name" value="ATPase_NBD"/>
</dbReference>
<sequence>MPQTPSFCAVDFGTSNSAIAIPDADGSMRLVELEPGHATMPTAVFYFVEGRHDADGPPRAFGRAAIKAYIDGNDGRLMRSMKSILGSGLIEQTTDVGGGRGVKYFDILAGYLKRLRNAALASGAAQPLDKIVLGRPVFFVDREPERDAAAQASLEAAARAVGFHEVHFQFEPIAAAFDYERQVERESLVLVADIGGGTSDFSIVRVGPERMQRVDRREDILANHGVHIAGTDFDRHVELASILREFGYRSFGPERAGSPPREVPSAVYFDLATWHLINTVYSPMRVAELRQMKSFYGDPLHHQRLMTVVEERLGHELAGRAEAAKIAVSGGGDTVIDLSLIEPGLEVALSERTAVEALDRDIERIVQAGRETVAQAGLKPEQIDALYFTGGSTGLRLLADRIAREFPAATQVRGDRFASVATGLGLHAARLFRA</sequence>
<protein>
    <submittedName>
        <fullName evidence="3">Hsp70 family protein</fullName>
    </submittedName>
</protein>
<keyword evidence="1" id="KW-0547">Nucleotide-binding</keyword>
<keyword evidence="4" id="KW-1185">Reference proteome</keyword>
<name>A0ABU5DSV1_9BURK</name>
<organism evidence="3 4">
    <name type="scientific">Roseateles agri</name>
    <dbReference type="NCBI Taxonomy" id="3098619"/>
    <lineage>
        <taxon>Bacteria</taxon>
        <taxon>Pseudomonadati</taxon>
        <taxon>Pseudomonadota</taxon>
        <taxon>Betaproteobacteria</taxon>
        <taxon>Burkholderiales</taxon>
        <taxon>Sphaerotilaceae</taxon>
        <taxon>Roseateles</taxon>
    </lineage>
</organism>
<evidence type="ECO:0000313" key="3">
    <source>
        <dbReference type="EMBL" id="MDY0748891.1"/>
    </source>
</evidence>
<reference evidence="3 4" key="1">
    <citation type="submission" date="2023-11" db="EMBL/GenBank/DDBJ databases">
        <title>Paucibacter sp. nov., isolated from fresh soil in Korea.</title>
        <authorList>
            <person name="Le N.T.T."/>
        </authorList>
    </citation>
    <scope>NUCLEOTIDE SEQUENCE [LARGE SCALE GENOMIC DNA]</scope>
    <source>
        <strain evidence="3 4">R3-3</strain>
    </source>
</reference>
<dbReference type="InterPro" id="IPR013126">
    <property type="entry name" value="Hsp_70_fam"/>
</dbReference>
<dbReference type="Proteomes" id="UP001285263">
    <property type="component" value="Unassembled WGS sequence"/>
</dbReference>
<accession>A0ABU5DSV1</accession>
<dbReference type="EMBL" id="JAXCLA010000012">
    <property type="protein sequence ID" value="MDY0748891.1"/>
    <property type="molecule type" value="Genomic_DNA"/>
</dbReference>
<dbReference type="PANTHER" id="PTHR42749:SF1">
    <property type="entry name" value="CELL SHAPE-DETERMINING PROTEIN MREB"/>
    <property type="match status" value="1"/>
</dbReference>
<dbReference type="Gene3D" id="3.90.640.10">
    <property type="entry name" value="Actin, Chain A, domain 4"/>
    <property type="match status" value="1"/>
</dbReference>
<gene>
    <name evidence="3" type="ORF">SNE35_30615</name>
</gene>
<dbReference type="Pfam" id="PF00012">
    <property type="entry name" value="HSP70"/>
    <property type="match status" value="1"/>
</dbReference>
<evidence type="ECO:0000256" key="1">
    <source>
        <dbReference type="ARBA" id="ARBA00022741"/>
    </source>
</evidence>
<comment type="caution">
    <text evidence="3">The sequence shown here is derived from an EMBL/GenBank/DDBJ whole genome shotgun (WGS) entry which is preliminary data.</text>
</comment>
<dbReference type="RefSeq" id="WP_320426861.1">
    <property type="nucleotide sequence ID" value="NZ_JAXCLA010000012.1"/>
</dbReference>
<dbReference type="SUPFAM" id="SSF53067">
    <property type="entry name" value="Actin-like ATPase domain"/>
    <property type="match status" value="2"/>
</dbReference>
<keyword evidence="2" id="KW-0067">ATP-binding</keyword>
<dbReference type="Gene3D" id="3.30.420.40">
    <property type="match status" value="3"/>
</dbReference>
<proteinExistence type="predicted"/>